<gene>
    <name evidence="2" type="ORF">ACFFUA_07835</name>
</gene>
<feature type="region of interest" description="Disordered" evidence="1">
    <location>
        <begin position="258"/>
        <end position="277"/>
    </location>
</feature>
<proteinExistence type="predicted"/>
<dbReference type="Pfam" id="PF10901">
    <property type="entry name" value="DUF2690"/>
    <property type="match status" value="1"/>
</dbReference>
<evidence type="ECO:0000313" key="2">
    <source>
        <dbReference type="EMBL" id="MFB9347372.1"/>
    </source>
</evidence>
<evidence type="ECO:0000256" key="1">
    <source>
        <dbReference type="SAM" id="MobiDB-lite"/>
    </source>
</evidence>
<comment type="caution">
    <text evidence="2">The sequence shown here is derived from an EMBL/GenBank/DDBJ whole genome shotgun (WGS) entry which is preliminary data.</text>
</comment>
<dbReference type="CDD" id="cd00093">
    <property type="entry name" value="HTH_XRE"/>
    <property type="match status" value="1"/>
</dbReference>
<accession>A0ABV5L7N0</accession>
<dbReference type="Pfam" id="PF13560">
    <property type="entry name" value="HTH_31"/>
    <property type="match status" value="1"/>
</dbReference>
<reference evidence="2 3" key="1">
    <citation type="submission" date="2024-09" db="EMBL/GenBank/DDBJ databases">
        <authorList>
            <person name="Sun Q."/>
            <person name="Mori K."/>
        </authorList>
    </citation>
    <scope>NUCLEOTIDE SEQUENCE [LARGE SCALE GENOMIC DNA]</scope>
    <source>
        <strain evidence="2 3">JCM 9767</strain>
    </source>
</reference>
<organism evidence="2 3">
    <name type="scientific">Streptomyces heliomycini</name>
    <dbReference type="NCBI Taxonomy" id="284032"/>
    <lineage>
        <taxon>Bacteria</taxon>
        <taxon>Bacillati</taxon>
        <taxon>Actinomycetota</taxon>
        <taxon>Actinomycetes</taxon>
        <taxon>Kitasatosporales</taxon>
        <taxon>Streptomycetaceae</taxon>
        <taxon>Streptomyces</taxon>
    </lineage>
</organism>
<feature type="compositionally biased region" description="Basic and acidic residues" evidence="1">
    <location>
        <begin position="109"/>
        <end position="119"/>
    </location>
</feature>
<keyword evidence="3" id="KW-1185">Reference proteome</keyword>
<protein>
    <submittedName>
        <fullName evidence="2">DUF2690 domain-containing protein</fullName>
    </submittedName>
</protein>
<evidence type="ECO:0000313" key="3">
    <source>
        <dbReference type="Proteomes" id="UP001589753"/>
    </source>
</evidence>
<dbReference type="InterPro" id="IPR021224">
    <property type="entry name" value="DUF2690"/>
</dbReference>
<dbReference type="Proteomes" id="UP001589753">
    <property type="component" value="Unassembled WGS sequence"/>
</dbReference>
<feature type="region of interest" description="Disordered" evidence="1">
    <location>
        <begin position="90"/>
        <end position="147"/>
    </location>
</feature>
<sequence length="317" mass="33854">MSATMPWKPLPDTLGPECLRFVTRMRELKDDAGVSLTVLAERTAYSRSSWDRCLNGRALPPRQAVEGLCRLAGQPAGPLLALWELAELTRGGRPPGSGTPAGGTPAAEEAERTDPDRAVPARTQCTEKPGPARPTPPRRAGEARRHHSRRAVAVTAALVAAATLPLTWWLTDAAGGPALLRPAVAVTAQPLCTGSDCRGEDPRTTWCAGGSESVVRKRLGDGVSFEIRYREACRAAWGRMWFSRPGDRLVLTLPGERTDVTDTAPEGADRYHSTPMLTTDTPREVTACYLPERGTRVCIGGRSAASLMPAGDAGGVE</sequence>
<dbReference type="RefSeq" id="WP_051843059.1">
    <property type="nucleotide sequence ID" value="NZ_JBHMDI010000013.1"/>
</dbReference>
<dbReference type="InterPro" id="IPR001387">
    <property type="entry name" value="Cro/C1-type_HTH"/>
</dbReference>
<name>A0ABV5L7N0_9ACTN</name>
<dbReference type="EMBL" id="JBHMDI010000013">
    <property type="protein sequence ID" value="MFB9347372.1"/>
    <property type="molecule type" value="Genomic_DNA"/>
</dbReference>